<feature type="region of interest" description="Disordered" evidence="1">
    <location>
        <begin position="47"/>
        <end position="92"/>
    </location>
</feature>
<gene>
    <name evidence="2" type="ORF">Cvel_6417</name>
</gene>
<dbReference type="AlphaFoldDB" id="A0A0G4HDQ6"/>
<proteinExistence type="predicted"/>
<sequence>MSLLLPLASRKEALSIPGLNGEKLGETPGLPQAFALLPILSKTATAGSAKHRNTPAAAHVTTAAAADAETHGGSTPASSPSSSNSSNSPRRGSLSAAALALPLSLPVDYIRRYNDPDRLLSYDEVEQMARLGGVDLTGQASAASTAWREKDGARRHGVGRKRSPLEGSQEAASDLFHLRKGDEDEDSCAAYSI</sequence>
<feature type="region of interest" description="Disordered" evidence="1">
    <location>
        <begin position="139"/>
        <end position="193"/>
    </location>
</feature>
<accession>A0A0G4HDQ6</accession>
<reference evidence="2" key="1">
    <citation type="submission" date="2014-11" db="EMBL/GenBank/DDBJ databases">
        <authorList>
            <person name="Otto D Thomas"/>
            <person name="Naeem Raeece"/>
        </authorList>
    </citation>
    <scope>NUCLEOTIDE SEQUENCE</scope>
</reference>
<evidence type="ECO:0000313" key="2">
    <source>
        <dbReference type="EMBL" id="CEM42034.1"/>
    </source>
</evidence>
<organism evidence="2">
    <name type="scientific">Chromera velia CCMP2878</name>
    <dbReference type="NCBI Taxonomy" id="1169474"/>
    <lineage>
        <taxon>Eukaryota</taxon>
        <taxon>Sar</taxon>
        <taxon>Alveolata</taxon>
        <taxon>Colpodellida</taxon>
        <taxon>Chromeraceae</taxon>
        <taxon>Chromera</taxon>
    </lineage>
</organism>
<dbReference type="EMBL" id="CDMZ01002364">
    <property type="protein sequence ID" value="CEM42034.1"/>
    <property type="molecule type" value="Genomic_DNA"/>
</dbReference>
<dbReference type="VEuPathDB" id="CryptoDB:Cvel_6417"/>
<protein>
    <submittedName>
        <fullName evidence="2">Uncharacterized protein</fullName>
    </submittedName>
</protein>
<evidence type="ECO:0000256" key="1">
    <source>
        <dbReference type="SAM" id="MobiDB-lite"/>
    </source>
</evidence>
<name>A0A0G4HDQ6_9ALVE</name>
<feature type="compositionally biased region" description="Low complexity" evidence="1">
    <location>
        <begin position="54"/>
        <end position="92"/>
    </location>
</feature>